<feature type="active site" evidence="6">
    <location>
        <position position="165"/>
    </location>
</feature>
<name>A0AA42B8K6_9GAMM</name>
<reference evidence="9 10" key="1">
    <citation type="journal article" date="2013" name="Antonie Van Leeuwenhoek">
        <title>Echinimonas agarilytica gen. nov., sp. nov., a new gammaproteobacterium isolated from the sea urchin Strongylocentrotus intermedius.</title>
        <authorList>
            <person name="Nedashkovskaya O.I."/>
            <person name="Stenkova A.M."/>
            <person name="Zhukova N.V."/>
            <person name="Van Trappen S."/>
            <person name="Lee J.S."/>
            <person name="Kim S.B."/>
        </authorList>
    </citation>
    <scope>NUCLEOTIDE SEQUENCE [LARGE SCALE GENOMIC DNA]</scope>
    <source>
        <strain evidence="9 10">KMM 6351</strain>
    </source>
</reference>
<evidence type="ECO:0000256" key="4">
    <source>
        <dbReference type="ARBA" id="ARBA00022747"/>
    </source>
</evidence>
<keyword evidence="3 6" id="KW-0949">S-adenosyl-L-methionine</keyword>
<dbReference type="Pfam" id="PF00145">
    <property type="entry name" value="DNA_methylase"/>
    <property type="match status" value="1"/>
</dbReference>
<dbReference type="AlphaFoldDB" id="A0AA42B8K6"/>
<dbReference type="InterPro" id="IPR050750">
    <property type="entry name" value="C5-MTase"/>
</dbReference>
<keyword evidence="10" id="KW-1185">Reference proteome</keyword>
<evidence type="ECO:0000256" key="1">
    <source>
        <dbReference type="ARBA" id="ARBA00022603"/>
    </source>
</evidence>
<dbReference type="NCBIfam" id="TIGR00675">
    <property type="entry name" value="dcm"/>
    <property type="match status" value="1"/>
</dbReference>
<dbReference type="InterPro" id="IPR029063">
    <property type="entry name" value="SAM-dependent_MTases_sf"/>
</dbReference>
<evidence type="ECO:0000256" key="3">
    <source>
        <dbReference type="ARBA" id="ARBA00022691"/>
    </source>
</evidence>
<dbReference type="EC" id="2.1.1.37" evidence="8"/>
<dbReference type="Gene3D" id="3.90.120.30">
    <property type="match status" value="1"/>
</dbReference>
<dbReference type="Proteomes" id="UP001165393">
    <property type="component" value="Unassembled WGS sequence"/>
</dbReference>
<dbReference type="Gene3D" id="3.40.50.150">
    <property type="entry name" value="Vaccinia Virus protein VP39"/>
    <property type="match status" value="1"/>
</dbReference>
<dbReference type="InterPro" id="IPR001525">
    <property type="entry name" value="C5_MeTfrase"/>
</dbReference>
<evidence type="ECO:0000256" key="7">
    <source>
        <dbReference type="RuleBase" id="RU000416"/>
    </source>
</evidence>
<dbReference type="GO" id="GO:0032259">
    <property type="term" value="P:methylation"/>
    <property type="evidence" value="ECO:0007669"/>
    <property type="project" value="UniProtKB-KW"/>
</dbReference>
<dbReference type="SUPFAM" id="SSF53335">
    <property type="entry name" value="S-adenosyl-L-methionine-dependent methyltransferases"/>
    <property type="match status" value="1"/>
</dbReference>
<protein>
    <recommendedName>
        <fullName evidence="8">Cytosine-specific methyltransferase</fullName>
        <ecNumber evidence="8">2.1.1.37</ecNumber>
    </recommendedName>
</protein>
<evidence type="ECO:0000256" key="8">
    <source>
        <dbReference type="RuleBase" id="RU000417"/>
    </source>
</evidence>
<evidence type="ECO:0000256" key="5">
    <source>
        <dbReference type="ARBA" id="ARBA00047422"/>
    </source>
</evidence>
<keyword evidence="2 6" id="KW-0808">Transferase</keyword>
<evidence type="ECO:0000256" key="2">
    <source>
        <dbReference type="ARBA" id="ARBA00022679"/>
    </source>
</evidence>
<comment type="catalytic activity">
    <reaction evidence="5 8">
        <text>a 2'-deoxycytidine in DNA + S-adenosyl-L-methionine = a 5-methyl-2'-deoxycytidine in DNA + S-adenosyl-L-homocysteine + H(+)</text>
        <dbReference type="Rhea" id="RHEA:13681"/>
        <dbReference type="Rhea" id="RHEA-COMP:11369"/>
        <dbReference type="Rhea" id="RHEA-COMP:11370"/>
        <dbReference type="ChEBI" id="CHEBI:15378"/>
        <dbReference type="ChEBI" id="CHEBI:57856"/>
        <dbReference type="ChEBI" id="CHEBI:59789"/>
        <dbReference type="ChEBI" id="CHEBI:85452"/>
        <dbReference type="ChEBI" id="CHEBI:85454"/>
        <dbReference type="EC" id="2.1.1.37"/>
    </reaction>
</comment>
<dbReference type="GO" id="GO:0003886">
    <property type="term" value="F:DNA (cytosine-5-)-methyltransferase activity"/>
    <property type="evidence" value="ECO:0007669"/>
    <property type="project" value="UniProtKB-EC"/>
</dbReference>
<dbReference type="PANTHER" id="PTHR46098:SF1">
    <property type="entry name" value="TRNA (CYTOSINE(38)-C(5))-METHYLTRANSFERASE"/>
    <property type="match status" value="1"/>
</dbReference>
<dbReference type="PROSITE" id="PS51679">
    <property type="entry name" value="SAM_MT_C5"/>
    <property type="match status" value="1"/>
</dbReference>
<dbReference type="CDD" id="cd00315">
    <property type="entry name" value="Cyt_C5_DNA_methylase"/>
    <property type="match status" value="1"/>
</dbReference>
<evidence type="ECO:0000313" key="9">
    <source>
        <dbReference type="EMBL" id="MCM2680977.1"/>
    </source>
</evidence>
<comment type="similarity">
    <text evidence="6 7">Belongs to the class I-like SAM-binding methyltransferase superfamily. C5-methyltransferase family.</text>
</comment>
<dbReference type="RefSeq" id="WP_251262453.1">
    <property type="nucleotide sequence ID" value="NZ_JAMQGP010000008.1"/>
</dbReference>
<keyword evidence="1 6" id="KW-0489">Methyltransferase</keyword>
<dbReference type="PRINTS" id="PR00105">
    <property type="entry name" value="C5METTRFRASE"/>
</dbReference>
<accession>A0AA42B8K6</accession>
<comment type="caution">
    <text evidence="9">The sequence shown here is derived from an EMBL/GenBank/DDBJ whole genome shotgun (WGS) entry which is preliminary data.</text>
</comment>
<gene>
    <name evidence="9" type="primary">dcm</name>
    <name evidence="9" type="ORF">NAF29_15080</name>
</gene>
<dbReference type="InterPro" id="IPR018117">
    <property type="entry name" value="C5_DNA_meth_AS"/>
</dbReference>
<dbReference type="EMBL" id="JAMQGP010000008">
    <property type="protein sequence ID" value="MCM2680977.1"/>
    <property type="molecule type" value="Genomic_DNA"/>
</dbReference>
<evidence type="ECO:0000313" key="10">
    <source>
        <dbReference type="Proteomes" id="UP001165393"/>
    </source>
</evidence>
<dbReference type="GO" id="GO:0009307">
    <property type="term" value="P:DNA restriction-modification system"/>
    <property type="evidence" value="ECO:0007669"/>
    <property type="project" value="UniProtKB-KW"/>
</dbReference>
<dbReference type="PANTHER" id="PTHR46098">
    <property type="entry name" value="TRNA (CYTOSINE(38)-C(5))-METHYLTRANSFERASE"/>
    <property type="match status" value="1"/>
</dbReference>
<proteinExistence type="inferred from homology"/>
<dbReference type="PROSITE" id="PS00094">
    <property type="entry name" value="C5_MTASE_1"/>
    <property type="match status" value="1"/>
</dbReference>
<sequence>MNNKTNVLLQAEEMIKPLAFEHVPQDSDVEAVIDQWLHAIATDSQFYCNPEIIKPEQLKECVISLLQKNGLYTTRNAFFNDVFGALKLKPDFDVKFRFIDLFAGIGGVRLGFQQNGGVCVFSSEYDKAAQKTYKENHGEFPFGDITKIPENEIPEHDVLLAGFPCQPFSNAGVSARNSVGKEHGFLCETQGTLFFDVMRIVDERRPKVVFLENVRNLERHDKGRTFQTIKDTIEKSGYSFYYKVIDSSSVVPQRRVRCYMVAIRSDIPKDFCFPEFVGDPKPLRSILEDSVDEKYTISDKLWLGHINRTKRNLERGTGFTAHTANLDKPSNTIVARYGKDGKECLIPQEGKNPRLLTPKECARLQGFPDEFITPIARTPAYRQFGNSVVVPIIQEIAKKIRRDIL</sequence>
<evidence type="ECO:0000256" key="6">
    <source>
        <dbReference type="PROSITE-ProRule" id="PRU01016"/>
    </source>
</evidence>
<keyword evidence="4" id="KW-0680">Restriction system</keyword>
<organism evidence="9 10">
    <name type="scientific">Echinimonas agarilytica</name>
    <dbReference type="NCBI Taxonomy" id="1215918"/>
    <lineage>
        <taxon>Bacteria</taxon>
        <taxon>Pseudomonadati</taxon>
        <taxon>Pseudomonadota</taxon>
        <taxon>Gammaproteobacteria</taxon>
        <taxon>Alteromonadales</taxon>
        <taxon>Echinimonadaceae</taxon>
        <taxon>Echinimonas</taxon>
    </lineage>
</organism>